<dbReference type="Pfam" id="PF00787">
    <property type="entry name" value="PX"/>
    <property type="match status" value="1"/>
</dbReference>
<comment type="caution">
    <text evidence="3">The sequence shown here is derived from an EMBL/GenBank/DDBJ whole genome shotgun (WGS) entry which is preliminary data.</text>
</comment>
<sequence>MLLESVHVVRFDPSVEKGKKTVVYVTEVNSGKAKWEVEVRYSRFHEFHQELLKVDRKVMGKFPFPSKDLFANHSPEHRVEELDKFVVHLLDAYELLTPASQALFLELLEVAEHNVQEEERPENQADSKDDIPEKRVSKQSVSSSTTTELDEDNQRDSISESQLDDLHHEPLSPVQDGSSDDSPADFNERTEGLHEEVTPTDVPQQSEPQNEVEEEAEAPVSALVESTESSHAAVSARTVATVQEEPKQVEVAPEPLRSDDAIQVSKESSSPPDATSDSISTPIPAEASVKADIIASTTSTTTSVKADIITSTAPTTTQVNEVVSTVIDQVVDAKQSAAAPEESPASPKVQDNGPSVLFTTIEKYASKPEQSHPHHVWSLPNASKAHRYQCRHVVVKTIRVLYPSLFL</sequence>
<dbReference type="Gene3D" id="3.30.1520.10">
    <property type="entry name" value="Phox-like domain"/>
    <property type="match status" value="1"/>
</dbReference>
<dbReference type="Proteomes" id="UP000481153">
    <property type="component" value="Unassembled WGS sequence"/>
</dbReference>
<reference evidence="3 4" key="1">
    <citation type="submission" date="2019-07" db="EMBL/GenBank/DDBJ databases">
        <title>Genomics analysis of Aphanomyces spp. identifies a new class of oomycete effector associated with host adaptation.</title>
        <authorList>
            <person name="Gaulin E."/>
        </authorList>
    </citation>
    <scope>NUCLEOTIDE SEQUENCE [LARGE SCALE GENOMIC DNA]</scope>
    <source>
        <strain evidence="3 4">ATCC 201684</strain>
    </source>
</reference>
<dbReference type="CDD" id="cd06093">
    <property type="entry name" value="PX_domain"/>
    <property type="match status" value="1"/>
</dbReference>
<evidence type="ECO:0000313" key="3">
    <source>
        <dbReference type="EMBL" id="KAF0732116.1"/>
    </source>
</evidence>
<accession>A0A6G0WX12</accession>
<dbReference type="SUPFAM" id="SSF64268">
    <property type="entry name" value="PX domain"/>
    <property type="match status" value="1"/>
</dbReference>
<dbReference type="AlphaFoldDB" id="A0A6G0WX12"/>
<protein>
    <recommendedName>
        <fullName evidence="2">PX domain-containing protein</fullName>
    </recommendedName>
</protein>
<feature type="domain" description="PX" evidence="2">
    <location>
        <begin position="30"/>
        <end position="106"/>
    </location>
</feature>
<gene>
    <name evidence="3" type="ORF">Ae201684_010768</name>
</gene>
<feature type="region of interest" description="Disordered" evidence="1">
    <location>
        <begin position="114"/>
        <end position="283"/>
    </location>
</feature>
<evidence type="ECO:0000313" key="4">
    <source>
        <dbReference type="Proteomes" id="UP000481153"/>
    </source>
</evidence>
<feature type="compositionally biased region" description="Basic and acidic residues" evidence="1">
    <location>
        <begin position="114"/>
        <end position="136"/>
    </location>
</feature>
<dbReference type="InterPro" id="IPR001683">
    <property type="entry name" value="PX_dom"/>
</dbReference>
<evidence type="ECO:0000259" key="2">
    <source>
        <dbReference type="Pfam" id="PF00787"/>
    </source>
</evidence>
<name>A0A6G0WX12_9STRA</name>
<keyword evidence="4" id="KW-1185">Reference proteome</keyword>
<organism evidence="3 4">
    <name type="scientific">Aphanomyces euteiches</name>
    <dbReference type="NCBI Taxonomy" id="100861"/>
    <lineage>
        <taxon>Eukaryota</taxon>
        <taxon>Sar</taxon>
        <taxon>Stramenopiles</taxon>
        <taxon>Oomycota</taxon>
        <taxon>Saprolegniomycetes</taxon>
        <taxon>Saprolegniales</taxon>
        <taxon>Verrucalvaceae</taxon>
        <taxon>Aphanomyces</taxon>
    </lineage>
</organism>
<dbReference type="EMBL" id="VJMJ01000137">
    <property type="protein sequence ID" value="KAF0732116.1"/>
    <property type="molecule type" value="Genomic_DNA"/>
</dbReference>
<dbReference type="InterPro" id="IPR036871">
    <property type="entry name" value="PX_dom_sf"/>
</dbReference>
<feature type="compositionally biased region" description="Polar residues" evidence="1">
    <location>
        <begin position="265"/>
        <end position="281"/>
    </location>
</feature>
<dbReference type="GO" id="GO:0035091">
    <property type="term" value="F:phosphatidylinositol binding"/>
    <property type="evidence" value="ECO:0007669"/>
    <property type="project" value="InterPro"/>
</dbReference>
<evidence type="ECO:0000256" key="1">
    <source>
        <dbReference type="SAM" id="MobiDB-lite"/>
    </source>
</evidence>
<dbReference type="VEuPathDB" id="FungiDB:AeMF1_001421"/>
<feature type="compositionally biased region" description="Basic and acidic residues" evidence="1">
    <location>
        <begin position="152"/>
        <end position="170"/>
    </location>
</feature>
<proteinExistence type="predicted"/>
<feature type="compositionally biased region" description="Basic and acidic residues" evidence="1">
    <location>
        <begin position="186"/>
        <end position="197"/>
    </location>
</feature>